<evidence type="ECO:0000256" key="9">
    <source>
        <dbReference type="SAM" id="SignalP"/>
    </source>
</evidence>
<reference evidence="11 12" key="1">
    <citation type="submission" date="2025-04" db="UniProtKB">
        <authorList>
            <consortium name="RefSeq"/>
        </authorList>
    </citation>
    <scope>IDENTIFICATION</scope>
</reference>
<evidence type="ECO:0000256" key="1">
    <source>
        <dbReference type="ARBA" id="ARBA00004651"/>
    </source>
</evidence>
<keyword evidence="7" id="KW-0325">Glycoprotein</keyword>
<feature type="transmembrane region" description="Helical" evidence="8">
    <location>
        <begin position="571"/>
        <end position="596"/>
    </location>
</feature>
<feature type="transmembrane region" description="Helical" evidence="8">
    <location>
        <begin position="387"/>
        <end position="404"/>
    </location>
</feature>
<evidence type="ECO:0000313" key="10">
    <source>
        <dbReference type="Proteomes" id="UP000694920"/>
    </source>
</evidence>
<dbReference type="SUPFAM" id="SSF53850">
    <property type="entry name" value="Periplasmic binding protein-like II"/>
    <property type="match status" value="1"/>
</dbReference>
<dbReference type="KEGG" id="ccin:107274241"/>
<evidence type="ECO:0000313" key="13">
    <source>
        <dbReference type="RefSeq" id="XP_024947349.1"/>
    </source>
</evidence>
<keyword evidence="2" id="KW-1003">Cell membrane</keyword>
<evidence type="ECO:0000313" key="11">
    <source>
        <dbReference type="RefSeq" id="XP_024947343.1"/>
    </source>
</evidence>
<evidence type="ECO:0000256" key="5">
    <source>
        <dbReference type="ARBA" id="ARBA00023136"/>
    </source>
</evidence>
<dbReference type="PANTHER" id="PTHR42643:SF24">
    <property type="entry name" value="IONOTROPIC RECEPTOR 60A"/>
    <property type="match status" value="1"/>
</dbReference>
<organism evidence="10 12">
    <name type="scientific">Cephus cinctus</name>
    <name type="common">Wheat stem sawfly</name>
    <dbReference type="NCBI Taxonomy" id="211228"/>
    <lineage>
        <taxon>Eukaryota</taxon>
        <taxon>Metazoa</taxon>
        <taxon>Ecdysozoa</taxon>
        <taxon>Arthropoda</taxon>
        <taxon>Hexapoda</taxon>
        <taxon>Insecta</taxon>
        <taxon>Pterygota</taxon>
        <taxon>Neoptera</taxon>
        <taxon>Endopterygota</taxon>
        <taxon>Hymenoptera</taxon>
        <taxon>Cephoidea</taxon>
        <taxon>Cephidae</taxon>
        <taxon>Cephus</taxon>
    </lineage>
</organism>
<dbReference type="RefSeq" id="XP_024947346.1">
    <property type="nucleotide sequence ID" value="XM_025091578.1"/>
</dbReference>
<evidence type="ECO:0000256" key="6">
    <source>
        <dbReference type="ARBA" id="ARBA00023170"/>
    </source>
</evidence>
<keyword evidence="4 8" id="KW-1133">Transmembrane helix</keyword>
<evidence type="ECO:0000313" key="12">
    <source>
        <dbReference type="RefSeq" id="XP_024947346.1"/>
    </source>
</evidence>
<keyword evidence="9" id="KW-0732">Signal</keyword>
<comment type="subcellular location">
    <subcellularLocation>
        <location evidence="1">Cell membrane</location>
        <topology evidence="1">Multi-pass membrane protein</topology>
    </subcellularLocation>
</comment>
<feature type="transmembrane region" description="Helical" evidence="8">
    <location>
        <begin position="338"/>
        <end position="358"/>
    </location>
</feature>
<evidence type="ECO:0000256" key="2">
    <source>
        <dbReference type="ARBA" id="ARBA00022475"/>
    </source>
</evidence>
<evidence type="ECO:0000256" key="4">
    <source>
        <dbReference type="ARBA" id="ARBA00022989"/>
    </source>
</evidence>
<accession>A0AAJ7RUF7</accession>
<proteinExistence type="predicted"/>
<dbReference type="RefSeq" id="XP_024947349.1">
    <property type="nucleotide sequence ID" value="XM_025091581.1"/>
</dbReference>
<dbReference type="PANTHER" id="PTHR42643">
    <property type="entry name" value="IONOTROPIC RECEPTOR 20A-RELATED"/>
    <property type="match status" value="1"/>
</dbReference>
<sequence>MNWDVSDSRTMSWVSLVLLVLRSEVTARILPVENLIPVQERLALCVTSIMNGLPNVGSRIIVYSDGSSDLIGSFTDLSIYLRNPWIVKSSKNFKRHQNKGAVMIIGPHDDYMAIYMLPELKPSGMLVIISLRRIKNLRSIFKVVADANRARTVLLMPNENNTVELYSYTMNAYRQCGIVTVIKMGDCSSKTLHYDISKISNNFNGCPVKLSTAMWMPYWTLEIHNGTKVDTGMFRHLFAWIVQRLNATAQYSAVNEIADINSVVQNGEADIGYGSIVTYPDAPAIFSKPYMYSSPLIILPAMKLNLSLLYVTALTLKVSGESFSDLKLSLNLPMFQDWLMMTGMVSIIILMGTLSNIFDKKFPLLQTIPSFLGNSAVIRVTSLTQRLYMICWIFLGFAATRVYLVNLTMLMSPSTNYGSRKFRTIEQFESSYTGKIVGTPHLKQQFHECCPHLFQNYENVTIADFQFALANLTSGISTLPMVASYTLVLNTKFQFRHVTYIPEEVSLQPIVIAVPMYSTLMSTINWIINGVNQGGFSALWLTRMQYKSSKSWHKVGSIDDQTFSMQHIQGALVILGTGLTFSMLAFLGELLINSYLVKWKQVFRRLSRCRRLRETSSS</sequence>
<evidence type="ECO:0000256" key="7">
    <source>
        <dbReference type="ARBA" id="ARBA00023180"/>
    </source>
</evidence>
<gene>
    <name evidence="11 12 13" type="primary">LOC107274241</name>
</gene>
<feature type="transmembrane region" description="Helical" evidence="8">
    <location>
        <begin position="467"/>
        <end position="489"/>
    </location>
</feature>
<dbReference type="AlphaFoldDB" id="A0AAJ7RUF7"/>
<feature type="signal peptide" evidence="9">
    <location>
        <begin position="1"/>
        <end position="27"/>
    </location>
</feature>
<feature type="transmembrane region" description="Helical" evidence="8">
    <location>
        <begin position="296"/>
        <end position="318"/>
    </location>
</feature>
<dbReference type="InterPro" id="IPR052192">
    <property type="entry name" value="Insect_Ionotropic_Sensory_Rcpt"/>
</dbReference>
<evidence type="ECO:0000256" key="8">
    <source>
        <dbReference type="SAM" id="Phobius"/>
    </source>
</evidence>
<keyword evidence="5 8" id="KW-0472">Membrane</keyword>
<keyword evidence="6" id="KW-0675">Receptor</keyword>
<name>A0AAJ7RUF7_CEPCN</name>
<keyword evidence="3 8" id="KW-0812">Transmembrane</keyword>
<dbReference type="GO" id="GO:0005886">
    <property type="term" value="C:plasma membrane"/>
    <property type="evidence" value="ECO:0007669"/>
    <property type="project" value="UniProtKB-SubCell"/>
</dbReference>
<evidence type="ECO:0000256" key="3">
    <source>
        <dbReference type="ARBA" id="ARBA00022692"/>
    </source>
</evidence>
<dbReference type="GeneID" id="107274241"/>
<keyword evidence="10" id="KW-1185">Reference proteome</keyword>
<dbReference type="RefSeq" id="XP_024947343.1">
    <property type="nucleotide sequence ID" value="XM_025091575.1"/>
</dbReference>
<feature type="chain" id="PRO_5044709170" evidence="9">
    <location>
        <begin position="28"/>
        <end position="618"/>
    </location>
</feature>
<dbReference type="Proteomes" id="UP000694920">
    <property type="component" value="Unplaced"/>
</dbReference>
<protein>
    <submittedName>
        <fullName evidence="11 12">Uncharacterized protein LOC107274241 isoform X1</fullName>
    </submittedName>
</protein>